<dbReference type="InterPro" id="IPR003593">
    <property type="entry name" value="AAA+_ATPase"/>
</dbReference>
<gene>
    <name evidence="5" type="ORF">H9738_11215</name>
</gene>
<reference evidence="5" key="1">
    <citation type="journal article" date="2021" name="PeerJ">
        <title>Extensive microbial diversity within the chicken gut microbiome revealed by metagenomics and culture.</title>
        <authorList>
            <person name="Gilroy R."/>
            <person name="Ravi A."/>
            <person name="Getino M."/>
            <person name="Pursley I."/>
            <person name="Horton D.L."/>
            <person name="Alikhan N.F."/>
            <person name="Baker D."/>
            <person name="Gharbi K."/>
            <person name="Hall N."/>
            <person name="Watson M."/>
            <person name="Adriaenssens E.M."/>
            <person name="Foster-Nyarko E."/>
            <person name="Jarju S."/>
            <person name="Secka A."/>
            <person name="Antonio M."/>
            <person name="Oren A."/>
            <person name="Chaudhuri R.R."/>
            <person name="La Ragione R."/>
            <person name="Hildebrand F."/>
            <person name="Pallen M.J."/>
        </authorList>
    </citation>
    <scope>NUCLEOTIDE SEQUENCE</scope>
    <source>
        <strain evidence="5">ChiHjej12B11-1927</strain>
    </source>
</reference>
<dbReference type="PROSITE" id="PS50893">
    <property type="entry name" value="ABC_TRANSPORTER_2"/>
    <property type="match status" value="1"/>
</dbReference>
<dbReference type="Proteomes" id="UP000824230">
    <property type="component" value="Unassembled WGS sequence"/>
</dbReference>
<accession>A0A9D2AMX7</accession>
<evidence type="ECO:0000259" key="4">
    <source>
        <dbReference type="PROSITE" id="PS50893"/>
    </source>
</evidence>
<dbReference type="InterPro" id="IPR051782">
    <property type="entry name" value="ABC_Transporter_VariousFunc"/>
</dbReference>
<dbReference type="AlphaFoldDB" id="A0A9D2AMX7"/>
<sequence>MIKTEKLCKKFGSIQAVDCISLTIDDNSIFGLAGTNGAGKSTFLRMLSGVLKPDSGKIEVDEAAVYENPKIKEEIFFLPDTSYFFQNATIEDMADFYSAYYPRYDRKRMTKLLGKISLDSKRKISTFSKGMKRQAGLILGICAGTRYLFCDETFDGLDPVMRQAAKSLLAYEVANRTFTPIIASHNLRELEDICDHVGLLHKGGVLLSKDVEEMKENMHKVQCVIPDARDEEALLAELQVLQYEKRLSLLTMVVRGEQEEIMKKIQAKHPLFAEALPLTLEEIFISETEVAGYDIKKLFA</sequence>
<evidence type="ECO:0000256" key="3">
    <source>
        <dbReference type="ARBA" id="ARBA00022840"/>
    </source>
</evidence>
<feature type="domain" description="ABC transporter" evidence="4">
    <location>
        <begin position="2"/>
        <end position="227"/>
    </location>
</feature>
<dbReference type="Gene3D" id="3.40.50.300">
    <property type="entry name" value="P-loop containing nucleotide triphosphate hydrolases"/>
    <property type="match status" value="1"/>
</dbReference>
<proteinExistence type="predicted"/>
<dbReference type="SMART" id="SM00382">
    <property type="entry name" value="AAA"/>
    <property type="match status" value="1"/>
</dbReference>
<dbReference type="InterPro" id="IPR003439">
    <property type="entry name" value="ABC_transporter-like_ATP-bd"/>
</dbReference>
<dbReference type="GO" id="GO:0016887">
    <property type="term" value="F:ATP hydrolysis activity"/>
    <property type="evidence" value="ECO:0007669"/>
    <property type="project" value="InterPro"/>
</dbReference>
<dbReference type="InterPro" id="IPR027417">
    <property type="entry name" value="P-loop_NTPase"/>
</dbReference>
<dbReference type="GO" id="GO:0005524">
    <property type="term" value="F:ATP binding"/>
    <property type="evidence" value="ECO:0007669"/>
    <property type="project" value="UniProtKB-KW"/>
</dbReference>
<keyword evidence="3 5" id="KW-0067">ATP-binding</keyword>
<comment type="caution">
    <text evidence="5">The sequence shown here is derived from an EMBL/GenBank/DDBJ whole genome shotgun (WGS) entry which is preliminary data.</text>
</comment>
<organism evidence="5 6">
    <name type="scientific">Candidatus Blautia pullistercoris</name>
    <dbReference type="NCBI Taxonomy" id="2838499"/>
    <lineage>
        <taxon>Bacteria</taxon>
        <taxon>Bacillati</taxon>
        <taxon>Bacillota</taxon>
        <taxon>Clostridia</taxon>
        <taxon>Lachnospirales</taxon>
        <taxon>Lachnospiraceae</taxon>
        <taxon>Blautia</taxon>
    </lineage>
</organism>
<dbReference type="Pfam" id="PF00005">
    <property type="entry name" value="ABC_tran"/>
    <property type="match status" value="1"/>
</dbReference>
<dbReference type="PANTHER" id="PTHR42939">
    <property type="entry name" value="ABC TRANSPORTER ATP-BINDING PROTEIN ALBC-RELATED"/>
    <property type="match status" value="1"/>
</dbReference>
<name>A0A9D2AMX7_9FIRM</name>
<protein>
    <submittedName>
        <fullName evidence="5">ABC transporter ATP-binding protein</fullName>
    </submittedName>
</protein>
<evidence type="ECO:0000256" key="1">
    <source>
        <dbReference type="ARBA" id="ARBA00022448"/>
    </source>
</evidence>
<dbReference type="PANTHER" id="PTHR42939:SF1">
    <property type="entry name" value="ABC TRANSPORTER ATP-BINDING PROTEIN ALBC-RELATED"/>
    <property type="match status" value="1"/>
</dbReference>
<keyword evidence="2" id="KW-0547">Nucleotide-binding</keyword>
<evidence type="ECO:0000256" key="2">
    <source>
        <dbReference type="ARBA" id="ARBA00022741"/>
    </source>
</evidence>
<keyword evidence="1" id="KW-0813">Transport</keyword>
<dbReference type="EMBL" id="DXFG01000245">
    <property type="protein sequence ID" value="HIX38418.1"/>
    <property type="molecule type" value="Genomic_DNA"/>
</dbReference>
<dbReference type="SUPFAM" id="SSF52540">
    <property type="entry name" value="P-loop containing nucleoside triphosphate hydrolases"/>
    <property type="match status" value="1"/>
</dbReference>
<evidence type="ECO:0000313" key="6">
    <source>
        <dbReference type="Proteomes" id="UP000824230"/>
    </source>
</evidence>
<dbReference type="CDD" id="cd03230">
    <property type="entry name" value="ABC_DR_subfamily_A"/>
    <property type="match status" value="1"/>
</dbReference>
<reference evidence="5" key="2">
    <citation type="submission" date="2021-04" db="EMBL/GenBank/DDBJ databases">
        <authorList>
            <person name="Gilroy R."/>
        </authorList>
    </citation>
    <scope>NUCLEOTIDE SEQUENCE</scope>
    <source>
        <strain evidence="5">ChiHjej12B11-1927</strain>
    </source>
</reference>
<evidence type="ECO:0000313" key="5">
    <source>
        <dbReference type="EMBL" id="HIX38418.1"/>
    </source>
</evidence>